<dbReference type="Pfam" id="PF00583">
    <property type="entry name" value="Acetyltransf_1"/>
    <property type="match status" value="1"/>
</dbReference>
<feature type="domain" description="N-acetyltransferase" evidence="1">
    <location>
        <begin position="5"/>
        <end position="158"/>
    </location>
</feature>
<dbReference type="Proteomes" id="UP000646478">
    <property type="component" value="Unassembled WGS sequence"/>
</dbReference>
<dbReference type="Gene3D" id="3.40.630.30">
    <property type="match status" value="1"/>
</dbReference>
<dbReference type="RefSeq" id="WP_188824558.1">
    <property type="nucleotide sequence ID" value="NZ_BMHH01000009.1"/>
</dbReference>
<protein>
    <submittedName>
        <fullName evidence="2">N-acetyltransferase</fullName>
    </submittedName>
</protein>
<accession>A0A916SH88</accession>
<evidence type="ECO:0000313" key="3">
    <source>
        <dbReference type="Proteomes" id="UP000646478"/>
    </source>
</evidence>
<reference evidence="2" key="2">
    <citation type="submission" date="2020-09" db="EMBL/GenBank/DDBJ databases">
        <authorList>
            <person name="Sun Q."/>
            <person name="Zhou Y."/>
        </authorList>
    </citation>
    <scope>NUCLEOTIDE SEQUENCE</scope>
    <source>
        <strain evidence="2">CGMCC 1.15082</strain>
    </source>
</reference>
<dbReference type="CDD" id="cd04301">
    <property type="entry name" value="NAT_SF"/>
    <property type="match status" value="1"/>
</dbReference>
<dbReference type="PROSITE" id="PS51186">
    <property type="entry name" value="GNAT"/>
    <property type="match status" value="1"/>
</dbReference>
<dbReference type="EMBL" id="BMHH01000009">
    <property type="protein sequence ID" value="GGA96086.1"/>
    <property type="molecule type" value="Genomic_DNA"/>
</dbReference>
<evidence type="ECO:0000313" key="2">
    <source>
        <dbReference type="EMBL" id="GGA96086.1"/>
    </source>
</evidence>
<evidence type="ECO:0000259" key="1">
    <source>
        <dbReference type="PROSITE" id="PS51186"/>
    </source>
</evidence>
<reference evidence="2" key="1">
    <citation type="journal article" date="2014" name="Int. J. Syst. Evol. Microbiol.">
        <title>Complete genome sequence of Corynebacterium casei LMG S-19264T (=DSM 44701T), isolated from a smear-ripened cheese.</title>
        <authorList>
            <consortium name="US DOE Joint Genome Institute (JGI-PGF)"/>
            <person name="Walter F."/>
            <person name="Albersmeier A."/>
            <person name="Kalinowski J."/>
            <person name="Ruckert C."/>
        </authorList>
    </citation>
    <scope>NUCLEOTIDE SEQUENCE</scope>
    <source>
        <strain evidence="2">CGMCC 1.15082</strain>
    </source>
</reference>
<dbReference type="AlphaFoldDB" id="A0A916SH88"/>
<name>A0A916SH88_9HYPH</name>
<organism evidence="2 3">
    <name type="scientific">Brucella endophytica</name>
    <dbReference type="NCBI Taxonomy" id="1963359"/>
    <lineage>
        <taxon>Bacteria</taxon>
        <taxon>Pseudomonadati</taxon>
        <taxon>Pseudomonadota</taxon>
        <taxon>Alphaproteobacteria</taxon>
        <taxon>Hyphomicrobiales</taxon>
        <taxon>Brucellaceae</taxon>
        <taxon>Brucella/Ochrobactrum group</taxon>
        <taxon>Brucella</taxon>
    </lineage>
</organism>
<dbReference type="SUPFAM" id="SSF55729">
    <property type="entry name" value="Acyl-CoA N-acyltransferases (Nat)"/>
    <property type="match status" value="1"/>
</dbReference>
<gene>
    <name evidence="2" type="ORF">GCM10011491_25560</name>
</gene>
<dbReference type="GO" id="GO:0016747">
    <property type="term" value="F:acyltransferase activity, transferring groups other than amino-acyl groups"/>
    <property type="evidence" value="ECO:0007669"/>
    <property type="project" value="InterPro"/>
</dbReference>
<sequence length="166" mass="18184">MTDGLQWRAMRGEDIPAVSAIAAAVHTDFFEDDAVFAERLALYPAGCFVLEKAGGLAGYGISHPWVKYRIPALNTLLGRLPDDADIYYLHDIALMPEARSGGFASRVVQMMARQAERDGFATMALVAVNGSPGYWQKQGFAIADVPELTAKLLSYSVDARYMVRVH</sequence>
<dbReference type="InterPro" id="IPR016181">
    <property type="entry name" value="Acyl_CoA_acyltransferase"/>
</dbReference>
<comment type="caution">
    <text evidence="2">The sequence shown here is derived from an EMBL/GenBank/DDBJ whole genome shotgun (WGS) entry which is preliminary data.</text>
</comment>
<dbReference type="InterPro" id="IPR000182">
    <property type="entry name" value="GNAT_dom"/>
</dbReference>
<proteinExistence type="predicted"/>
<keyword evidence="3" id="KW-1185">Reference proteome</keyword>